<evidence type="ECO:0000256" key="4">
    <source>
        <dbReference type="ARBA" id="ARBA00023186"/>
    </source>
</evidence>
<keyword evidence="4" id="KW-0143">Chaperone</keyword>
<name>A0A1G1T5V1_9BACT</name>
<accession>A0A1G1T5V1</accession>
<dbReference type="GO" id="GO:0005524">
    <property type="term" value="F:ATP binding"/>
    <property type="evidence" value="ECO:0007669"/>
    <property type="project" value="UniProtKB-KW"/>
</dbReference>
<gene>
    <name evidence="6" type="ORF">BEN47_01575</name>
</gene>
<dbReference type="SUPFAM" id="SSF100920">
    <property type="entry name" value="Heat shock protein 70kD (HSP70), peptide-binding domain"/>
    <property type="match status" value="1"/>
</dbReference>
<dbReference type="AlphaFoldDB" id="A0A1G1T5V1"/>
<proteinExistence type="inferred from homology"/>
<comment type="similarity">
    <text evidence="1 5">Belongs to the heat shock protein 70 family.</text>
</comment>
<dbReference type="InterPro" id="IPR018181">
    <property type="entry name" value="Heat_shock_70_CS"/>
</dbReference>
<dbReference type="PROSITE" id="PS00297">
    <property type="entry name" value="HSP70_1"/>
    <property type="match status" value="1"/>
</dbReference>
<dbReference type="PRINTS" id="PR00301">
    <property type="entry name" value="HEATSHOCK70"/>
</dbReference>
<dbReference type="SUPFAM" id="SSF53067">
    <property type="entry name" value="Actin-like ATPase domain"/>
    <property type="match status" value="2"/>
</dbReference>
<dbReference type="FunFam" id="3.30.420.40:FF:000046">
    <property type="entry name" value="Chaperone protein HscA"/>
    <property type="match status" value="1"/>
</dbReference>
<dbReference type="InterPro" id="IPR029047">
    <property type="entry name" value="HSP70_peptide-bd_sf"/>
</dbReference>
<keyword evidence="3 5" id="KW-0067">ATP-binding</keyword>
<dbReference type="GO" id="GO:0140662">
    <property type="term" value="F:ATP-dependent protein folding chaperone"/>
    <property type="evidence" value="ECO:0007669"/>
    <property type="project" value="InterPro"/>
</dbReference>
<dbReference type="PANTHER" id="PTHR19375">
    <property type="entry name" value="HEAT SHOCK PROTEIN 70KDA"/>
    <property type="match status" value="1"/>
</dbReference>
<dbReference type="FunFam" id="3.90.640.10:FF:000003">
    <property type="entry name" value="Molecular chaperone DnaK"/>
    <property type="match status" value="1"/>
</dbReference>
<evidence type="ECO:0000256" key="5">
    <source>
        <dbReference type="RuleBase" id="RU003322"/>
    </source>
</evidence>
<evidence type="ECO:0000313" key="6">
    <source>
        <dbReference type="EMBL" id="OGX86271.1"/>
    </source>
</evidence>
<evidence type="ECO:0000256" key="2">
    <source>
        <dbReference type="ARBA" id="ARBA00022741"/>
    </source>
</evidence>
<evidence type="ECO:0000256" key="3">
    <source>
        <dbReference type="ARBA" id="ARBA00022840"/>
    </source>
</evidence>
<dbReference type="STRING" id="1908237.BEN47_01575"/>
<dbReference type="OrthoDB" id="9766019at2"/>
<dbReference type="Proteomes" id="UP000176294">
    <property type="component" value="Unassembled WGS sequence"/>
</dbReference>
<keyword evidence="7" id="KW-1185">Reference proteome</keyword>
<dbReference type="Gene3D" id="3.90.640.10">
    <property type="entry name" value="Actin, Chain A, domain 4"/>
    <property type="match status" value="1"/>
</dbReference>
<dbReference type="NCBIfam" id="NF003520">
    <property type="entry name" value="PRK05183.1"/>
    <property type="match status" value="1"/>
</dbReference>
<reference evidence="6 7" key="1">
    <citation type="submission" date="2016-08" db="EMBL/GenBank/DDBJ databases">
        <title>Hymenobacter coccineus sp. nov., Hymenobacter lapidarius sp. nov. and Hymenobacter glacialis sp. nov., isolated from Antarctic soil.</title>
        <authorList>
            <person name="Sedlacek I."/>
            <person name="Kralova S."/>
            <person name="Kyrova K."/>
            <person name="Maslanova I."/>
            <person name="Stankova E."/>
            <person name="Vrbovska V."/>
            <person name="Nemec M."/>
            <person name="Bartak M."/>
            <person name="Svec P."/>
            <person name="Busse H.-J."/>
            <person name="Pantucek R."/>
        </authorList>
    </citation>
    <scope>NUCLEOTIDE SEQUENCE [LARGE SCALE GENOMIC DNA]</scope>
    <source>
        <strain evidence="6 7">CCM 8643</strain>
    </source>
</reference>
<organism evidence="6 7">
    <name type="scientific">Hymenobacter lapidarius</name>
    <dbReference type="NCBI Taxonomy" id="1908237"/>
    <lineage>
        <taxon>Bacteria</taxon>
        <taxon>Pseudomonadati</taxon>
        <taxon>Bacteroidota</taxon>
        <taxon>Cytophagia</taxon>
        <taxon>Cytophagales</taxon>
        <taxon>Hymenobacteraceae</taxon>
        <taxon>Hymenobacter</taxon>
    </lineage>
</organism>
<dbReference type="RefSeq" id="WP_070727308.1">
    <property type="nucleotide sequence ID" value="NZ_MDZB01000098.1"/>
</dbReference>
<dbReference type="Pfam" id="PF00012">
    <property type="entry name" value="HSP70"/>
    <property type="match status" value="1"/>
</dbReference>
<dbReference type="InterPro" id="IPR013126">
    <property type="entry name" value="Hsp_70_fam"/>
</dbReference>
<dbReference type="Gene3D" id="1.20.1270.10">
    <property type="match status" value="1"/>
</dbReference>
<dbReference type="InterPro" id="IPR029048">
    <property type="entry name" value="HSP70_C_sf"/>
</dbReference>
<dbReference type="SUPFAM" id="SSF100934">
    <property type="entry name" value="Heat shock protein 70kD (HSP70), C-terminal subdomain"/>
    <property type="match status" value="1"/>
</dbReference>
<dbReference type="PROSITE" id="PS01036">
    <property type="entry name" value="HSP70_3"/>
    <property type="match status" value="1"/>
</dbReference>
<evidence type="ECO:0000313" key="7">
    <source>
        <dbReference type="Proteomes" id="UP000176294"/>
    </source>
</evidence>
<protein>
    <submittedName>
        <fullName evidence="6">Heat-shock protein Hsp70</fullName>
    </submittedName>
</protein>
<dbReference type="PROSITE" id="PS00329">
    <property type="entry name" value="HSP70_2"/>
    <property type="match status" value="1"/>
</dbReference>
<dbReference type="Gene3D" id="3.30.420.40">
    <property type="match status" value="2"/>
</dbReference>
<sequence length="624" mass="68202">MATVAINLATGTFQQEEIIVGIDLGTTNSLVAYVHPDSRQPVAINDQGRGSIVPSVVHFPADGANPLVGSEAREFLLTDPQRTVYSVKRLLGKSYRDLGNHADQLGYKIIDDNSEGLVKIRVDDRFYSPIELSADILRELRVRAEHALKTPVNRAVITVPAYFNDSQRQATRDAGRLAGLEVLRIVNEPTAAALAYGIGLDPSDEKTVAVYDLGGGTFDISILRIQQGIFEVLSTHGDTYLGGDDLDRVVAEHWTSAFQLPATFHSDPHLQQQLRLAAEMAKKYLSQHDDFTTHLTDEAGRNITVTLTRLQFDGLIRPLVERTIAACCQALTDSTLAAADLDAVLLVGGSTRVPLVYDSVSEFFGQPANKSLNPDEVVALGAAIQADILAGNRRDVLLLDVTPLTLGIETLGGLLDPIIPRNSKIPTKAGRQYTTSVDGQVNLKIAVYQGERDQVSQNRKLGEFVLTGIPAMPAGLPKVDVNFLLNADGILQVEAVELRSNTRQQVEIKPQYGLTDEQVEQMLMDSLVNAKEDVAARLLIEARTAAEQLLYQVNNFTRKNRQHLTEEELTATEAQVAKVSTALTGTDRDPILKAMDELDELTRPYAERVMNISIQQAMAGKKIS</sequence>
<evidence type="ECO:0000256" key="1">
    <source>
        <dbReference type="ARBA" id="ARBA00007381"/>
    </source>
</evidence>
<dbReference type="InterPro" id="IPR043129">
    <property type="entry name" value="ATPase_NBD"/>
</dbReference>
<keyword evidence="2 5" id="KW-0547">Nucleotide-binding</keyword>
<dbReference type="Gene3D" id="2.60.34.10">
    <property type="entry name" value="Substrate Binding Domain Of DNAk, Chain A, domain 1"/>
    <property type="match status" value="1"/>
</dbReference>
<comment type="caution">
    <text evidence="6">The sequence shown here is derived from an EMBL/GenBank/DDBJ whole genome shotgun (WGS) entry which is preliminary data.</text>
</comment>
<dbReference type="EMBL" id="MDZB01000098">
    <property type="protein sequence ID" value="OGX86271.1"/>
    <property type="molecule type" value="Genomic_DNA"/>
</dbReference>